<dbReference type="GO" id="GO:0005829">
    <property type="term" value="C:cytosol"/>
    <property type="evidence" value="ECO:0007669"/>
    <property type="project" value="TreeGrafter"/>
</dbReference>
<sequence length="149" mass="16463">MRKGKILDRRVYRPRQTLFHEGDQAWAAFLIESGEVEILRSAGDRHEVVLATVGAGELIGEMGLIDKCPRSATARSVGMTVVQVINEQNFSRLLANAEPGLVALLKVLLCRLRASNETVSAQSCLMAESRLVAERFDRDGDDEIRPTVN</sequence>
<proteinExistence type="predicted"/>
<protein>
    <submittedName>
        <fullName evidence="2">Cyclic nucleotide-binding domain-containing protein</fullName>
    </submittedName>
</protein>
<reference evidence="2 3" key="1">
    <citation type="submission" date="2016-10" db="EMBL/GenBank/DDBJ databases">
        <authorList>
            <person name="Varghese N."/>
            <person name="Submissions S."/>
        </authorList>
    </citation>
    <scope>NUCLEOTIDE SEQUENCE [LARGE SCALE GENOMIC DNA]</scope>
    <source>
        <strain evidence="2 3">DSM 18839</strain>
    </source>
</reference>
<dbReference type="InterPro" id="IPR000595">
    <property type="entry name" value="cNMP-bd_dom"/>
</dbReference>
<dbReference type="PANTHER" id="PTHR24567">
    <property type="entry name" value="CRP FAMILY TRANSCRIPTIONAL REGULATORY PROTEIN"/>
    <property type="match status" value="1"/>
</dbReference>
<dbReference type="CDD" id="cd00038">
    <property type="entry name" value="CAP_ED"/>
    <property type="match status" value="1"/>
</dbReference>
<dbReference type="SUPFAM" id="SSF51206">
    <property type="entry name" value="cAMP-binding domain-like"/>
    <property type="match status" value="1"/>
</dbReference>
<dbReference type="PANTHER" id="PTHR24567:SF74">
    <property type="entry name" value="HTH-TYPE TRANSCRIPTIONAL REGULATOR ARCR"/>
    <property type="match status" value="1"/>
</dbReference>
<evidence type="ECO:0000313" key="2">
    <source>
        <dbReference type="EMBL" id="SDF76685.1"/>
    </source>
</evidence>
<comment type="caution">
    <text evidence="2">The sequence shown here is derived from an EMBL/GenBank/DDBJ whole genome shotgun (WGS) entry which is preliminary data.</text>
</comment>
<dbReference type="RefSeq" id="WP_093150332.1">
    <property type="nucleotide sequence ID" value="NZ_FNBW01000006.1"/>
</dbReference>
<dbReference type="Gene3D" id="2.60.120.10">
    <property type="entry name" value="Jelly Rolls"/>
    <property type="match status" value="1"/>
</dbReference>
<dbReference type="Proteomes" id="UP000198615">
    <property type="component" value="Unassembled WGS sequence"/>
</dbReference>
<feature type="domain" description="Cyclic nucleotide-binding" evidence="1">
    <location>
        <begin position="7"/>
        <end position="94"/>
    </location>
</feature>
<dbReference type="SMART" id="SM00100">
    <property type="entry name" value="cNMP"/>
    <property type="match status" value="1"/>
</dbReference>
<dbReference type="EMBL" id="FNBW01000006">
    <property type="protein sequence ID" value="SDF76685.1"/>
    <property type="molecule type" value="Genomic_DNA"/>
</dbReference>
<gene>
    <name evidence="2" type="ORF">SAMN05660686_02270</name>
</gene>
<dbReference type="PROSITE" id="PS50042">
    <property type="entry name" value="CNMP_BINDING_3"/>
    <property type="match status" value="1"/>
</dbReference>
<dbReference type="AlphaFoldDB" id="A0A8G2EV97"/>
<dbReference type="InterPro" id="IPR018488">
    <property type="entry name" value="cNMP-bd_CS"/>
</dbReference>
<dbReference type="OrthoDB" id="9809206at2"/>
<organism evidence="2 3">
    <name type="scientific">Thalassobaculum litoreum DSM 18839</name>
    <dbReference type="NCBI Taxonomy" id="1123362"/>
    <lineage>
        <taxon>Bacteria</taxon>
        <taxon>Pseudomonadati</taxon>
        <taxon>Pseudomonadota</taxon>
        <taxon>Alphaproteobacteria</taxon>
        <taxon>Rhodospirillales</taxon>
        <taxon>Thalassobaculaceae</taxon>
        <taxon>Thalassobaculum</taxon>
    </lineage>
</organism>
<accession>A0A8G2EV97</accession>
<dbReference type="InterPro" id="IPR014710">
    <property type="entry name" value="RmlC-like_jellyroll"/>
</dbReference>
<dbReference type="InterPro" id="IPR050397">
    <property type="entry name" value="Env_Response_Regulators"/>
</dbReference>
<dbReference type="GO" id="GO:0003700">
    <property type="term" value="F:DNA-binding transcription factor activity"/>
    <property type="evidence" value="ECO:0007669"/>
    <property type="project" value="TreeGrafter"/>
</dbReference>
<name>A0A8G2EV97_9PROT</name>
<evidence type="ECO:0000313" key="3">
    <source>
        <dbReference type="Proteomes" id="UP000198615"/>
    </source>
</evidence>
<keyword evidence="3" id="KW-1185">Reference proteome</keyword>
<evidence type="ECO:0000259" key="1">
    <source>
        <dbReference type="PROSITE" id="PS50042"/>
    </source>
</evidence>
<dbReference type="InterPro" id="IPR018490">
    <property type="entry name" value="cNMP-bd_dom_sf"/>
</dbReference>
<dbReference type="PROSITE" id="PS00889">
    <property type="entry name" value="CNMP_BINDING_2"/>
    <property type="match status" value="1"/>
</dbReference>
<dbReference type="Pfam" id="PF00027">
    <property type="entry name" value="cNMP_binding"/>
    <property type="match status" value="1"/>
</dbReference>